<evidence type="ECO:0000256" key="2">
    <source>
        <dbReference type="ARBA" id="ARBA00022670"/>
    </source>
</evidence>
<evidence type="ECO:0000313" key="6">
    <source>
        <dbReference type="EMBL" id="TFK84166.1"/>
    </source>
</evidence>
<feature type="region of interest" description="Disordered" evidence="4">
    <location>
        <begin position="36"/>
        <end position="105"/>
    </location>
</feature>
<reference evidence="6 7" key="1">
    <citation type="journal article" date="2019" name="Nat. Ecol. Evol.">
        <title>Megaphylogeny resolves global patterns of mushroom evolution.</title>
        <authorList>
            <person name="Varga T."/>
            <person name="Krizsan K."/>
            <person name="Foldi C."/>
            <person name="Dima B."/>
            <person name="Sanchez-Garcia M."/>
            <person name="Sanchez-Ramirez S."/>
            <person name="Szollosi G.J."/>
            <person name="Szarkandi J.G."/>
            <person name="Papp V."/>
            <person name="Albert L."/>
            <person name="Andreopoulos W."/>
            <person name="Angelini C."/>
            <person name="Antonin V."/>
            <person name="Barry K.W."/>
            <person name="Bougher N.L."/>
            <person name="Buchanan P."/>
            <person name="Buyck B."/>
            <person name="Bense V."/>
            <person name="Catcheside P."/>
            <person name="Chovatia M."/>
            <person name="Cooper J."/>
            <person name="Damon W."/>
            <person name="Desjardin D."/>
            <person name="Finy P."/>
            <person name="Geml J."/>
            <person name="Haridas S."/>
            <person name="Hughes K."/>
            <person name="Justo A."/>
            <person name="Karasinski D."/>
            <person name="Kautmanova I."/>
            <person name="Kiss B."/>
            <person name="Kocsube S."/>
            <person name="Kotiranta H."/>
            <person name="LaButti K.M."/>
            <person name="Lechner B.E."/>
            <person name="Liimatainen K."/>
            <person name="Lipzen A."/>
            <person name="Lukacs Z."/>
            <person name="Mihaltcheva S."/>
            <person name="Morgado L.N."/>
            <person name="Niskanen T."/>
            <person name="Noordeloos M.E."/>
            <person name="Ohm R.A."/>
            <person name="Ortiz-Santana B."/>
            <person name="Ovrebo C."/>
            <person name="Racz N."/>
            <person name="Riley R."/>
            <person name="Savchenko A."/>
            <person name="Shiryaev A."/>
            <person name="Soop K."/>
            <person name="Spirin V."/>
            <person name="Szebenyi C."/>
            <person name="Tomsovsky M."/>
            <person name="Tulloss R.E."/>
            <person name="Uehling J."/>
            <person name="Grigoriev I.V."/>
            <person name="Vagvolgyi C."/>
            <person name="Papp T."/>
            <person name="Martin F.M."/>
            <person name="Miettinen O."/>
            <person name="Hibbett D.S."/>
            <person name="Nagy L.G."/>
        </authorList>
    </citation>
    <scope>NUCLEOTIDE SEQUENCE [LARGE SCALE GENOMIC DNA]</scope>
    <source>
        <strain evidence="6 7">HHB13444</strain>
    </source>
</reference>
<feature type="compositionally biased region" description="Polar residues" evidence="4">
    <location>
        <begin position="934"/>
        <end position="970"/>
    </location>
</feature>
<feature type="domain" description="Ubiquitin-like protease family profile" evidence="5">
    <location>
        <begin position="493"/>
        <end position="687"/>
    </location>
</feature>
<dbReference type="GO" id="GO:0008234">
    <property type="term" value="F:cysteine-type peptidase activity"/>
    <property type="evidence" value="ECO:0007669"/>
    <property type="project" value="InterPro"/>
</dbReference>
<comment type="similarity">
    <text evidence="1">Belongs to the peptidase C48 family.</text>
</comment>
<dbReference type="InterPro" id="IPR003653">
    <property type="entry name" value="Peptidase_C48_C"/>
</dbReference>
<feature type="region of interest" description="Disordered" evidence="4">
    <location>
        <begin position="1203"/>
        <end position="1241"/>
    </location>
</feature>
<evidence type="ECO:0000256" key="3">
    <source>
        <dbReference type="ARBA" id="ARBA00022801"/>
    </source>
</evidence>
<keyword evidence="3" id="KW-0378">Hydrolase</keyword>
<proteinExistence type="inferred from homology"/>
<organism evidence="6 7">
    <name type="scientific">Polyporus arcularius HHB13444</name>
    <dbReference type="NCBI Taxonomy" id="1314778"/>
    <lineage>
        <taxon>Eukaryota</taxon>
        <taxon>Fungi</taxon>
        <taxon>Dikarya</taxon>
        <taxon>Basidiomycota</taxon>
        <taxon>Agaricomycotina</taxon>
        <taxon>Agaricomycetes</taxon>
        <taxon>Polyporales</taxon>
        <taxon>Polyporaceae</taxon>
        <taxon>Polyporus</taxon>
    </lineage>
</organism>
<evidence type="ECO:0000256" key="4">
    <source>
        <dbReference type="SAM" id="MobiDB-lite"/>
    </source>
</evidence>
<feature type="compositionally biased region" description="Polar residues" evidence="4">
    <location>
        <begin position="68"/>
        <end position="83"/>
    </location>
</feature>
<evidence type="ECO:0000259" key="5">
    <source>
        <dbReference type="PROSITE" id="PS50600"/>
    </source>
</evidence>
<evidence type="ECO:0000256" key="1">
    <source>
        <dbReference type="ARBA" id="ARBA00005234"/>
    </source>
</evidence>
<accession>A0A5C3P3D9</accession>
<dbReference type="PROSITE" id="PS50600">
    <property type="entry name" value="ULP_PROTEASE"/>
    <property type="match status" value="1"/>
</dbReference>
<feature type="region of interest" description="Disordered" evidence="4">
    <location>
        <begin position="770"/>
        <end position="840"/>
    </location>
</feature>
<feature type="region of interest" description="Disordered" evidence="4">
    <location>
        <begin position="902"/>
        <end position="979"/>
    </location>
</feature>
<dbReference type="Proteomes" id="UP000308197">
    <property type="component" value="Unassembled WGS sequence"/>
</dbReference>
<sequence>MWSDDVMDNQLDDIYKRLKREADYEAKDALEAEWRKDLPILQDPQVGATSPGRPSAIKPMQPFRTPSRKTSSNRYHGTPSPLSNKRGHARPMFSRPPGPPKATRLSRNSLLAGTESVRNALRQAARNARLADVEFEDHVPANTPAPAPMALDGPLRAEEFEMAELNFARWIPATYMWRLDEAALFRDILNNSGVARTRRMIFWLAPDPSLAAVMQGESLSPSTLNATLRAHRQSGFADLIATRAGSRVDRLVFAHCDGIHWTLHDHDLTRDTLTIRTWNSLQTNTHIDLTDQLAITTGLRRVWSMDTQWPSNGDNMRGDASTSSTREAAQIDPQLLPVGHTVLASPTGLQVDSFSCGFWATFFAWATLLEFNPHEAESIDLGVPDLKGIFAVIWIAYRTRHDGVPTSFVKDIFSPLGAKVDWSSLGPSFSVAPTTDGRSLLSVSSEPVPPLLPSSGTSCTTRMPSIRDDARLQEKLRAYRGLPTSSTWRAANDTFKHEQLLDLLGPRMVVNEILDACLALIVDDLRQGVWDPAFGDMPESSSPNVNKVVLCTWSDIFYIRKASPLERPGGLAPPTKTRSLWFPKINMFDQDLILLPWYWTGAHHFMCGVIDCRQEVIAIYDSMHDRRRVNSLHNRLLKMVEFEYRARIGANFQETRWAQEPIHHSTVPQQTDTYNCAAYTLKYALEWICGRRPERAGWSFTTQDAMQLREAMALRLLQELDIQPAAESRGPSGFAGAESVEGAPKGPPSKPGLLTVLPETEEDTDLGTALLDTEDTKPTLASLTRPASASERDSMPDAQSASERDSMPDAQAGEDDELSHPAIVEAPRGDSRGGLTRAGPLDTIEAPAGLERLVETVECVAGNESPAASALQVCGSTPTTLEAEPLGDCVFGIAEELHTASAIGKNKDEDDAASEGRNLERVASDEGEADNARNDSVSASRRRSNQWAAASTRILRSTSGRDSARTNVSADSRAEQLEHSSLGQRTGLPVVGDWYLLVYSEPIAAGWDVRAVPAQVSSVNASKLLVTLKPDASILWMESEILGEDATSQAQMLLKKTRRISWKDYGDSLQALSEDEIARMQWPAALQYQAPNRRYSAVGRAGRAELCTFLETLFPAMTTVLGGEREADVLFSTLVRDGMRSHGYDDEGEVIPGLSQFTISCQEFFDIRTRQSPAEPHEDHRKLLDAGDEALIAYLSQKLGAQQPVRGPLERLDPENGDGAGNIGRDGVQTGKPMGERMGGI</sequence>
<dbReference type="InParanoid" id="A0A5C3P3D9"/>
<gene>
    <name evidence="6" type="ORF">K466DRAFT_602244</name>
</gene>
<dbReference type="SUPFAM" id="SSF54001">
    <property type="entry name" value="Cysteine proteinases"/>
    <property type="match status" value="1"/>
</dbReference>
<dbReference type="STRING" id="1314778.A0A5C3P3D9"/>
<evidence type="ECO:0000313" key="7">
    <source>
        <dbReference type="Proteomes" id="UP000308197"/>
    </source>
</evidence>
<dbReference type="GO" id="GO:0006508">
    <property type="term" value="P:proteolysis"/>
    <property type="evidence" value="ECO:0007669"/>
    <property type="project" value="UniProtKB-KW"/>
</dbReference>
<dbReference type="EMBL" id="ML211337">
    <property type="protein sequence ID" value="TFK84166.1"/>
    <property type="molecule type" value="Genomic_DNA"/>
</dbReference>
<dbReference type="Pfam" id="PF02902">
    <property type="entry name" value="Peptidase_C48"/>
    <property type="match status" value="1"/>
</dbReference>
<keyword evidence="2" id="KW-0645">Protease</keyword>
<feature type="region of interest" description="Disordered" evidence="4">
    <location>
        <begin position="727"/>
        <end position="755"/>
    </location>
</feature>
<dbReference type="Gene3D" id="3.40.395.10">
    <property type="entry name" value="Adenoviral Proteinase, Chain A"/>
    <property type="match status" value="1"/>
</dbReference>
<dbReference type="InterPro" id="IPR038765">
    <property type="entry name" value="Papain-like_cys_pep_sf"/>
</dbReference>
<name>A0A5C3P3D9_9APHY</name>
<protein>
    <recommendedName>
        <fullName evidence="5">Ubiquitin-like protease family profile domain-containing protein</fullName>
    </recommendedName>
</protein>
<dbReference type="AlphaFoldDB" id="A0A5C3P3D9"/>
<keyword evidence="7" id="KW-1185">Reference proteome</keyword>
<dbReference type="GO" id="GO:0019783">
    <property type="term" value="F:ubiquitin-like protein peptidase activity"/>
    <property type="evidence" value="ECO:0007669"/>
    <property type="project" value="UniProtKB-ARBA"/>
</dbReference>